<evidence type="ECO:0000259" key="6">
    <source>
        <dbReference type="SMART" id="SM00906"/>
    </source>
</evidence>
<keyword evidence="4" id="KW-0804">Transcription</keyword>
<gene>
    <name evidence="7" type="ORF">N7530_005688</name>
</gene>
<protein>
    <recommendedName>
        <fullName evidence="6">Xylanolytic transcriptional activator regulatory domain-containing protein</fullName>
    </recommendedName>
</protein>
<keyword evidence="3" id="KW-0805">Transcription regulation</keyword>
<evidence type="ECO:0000313" key="8">
    <source>
        <dbReference type="Proteomes" id="UP001147760"/>
    </source>
</evidence>
<comment type="subcellular location">
    <subcellularLocation>
        <location evidence="1">Nucleus</location>
    </subcellularLocation>
</comment>
<dbReference type="GO" id="GO:0005634">
    <property type="term" value="C:nucleus"/>
    <property type="evidence" value="ECO:0007669"/>
    <property type="project" value="UniProtKB-SubCell"/>
</dbReference>
<comment type="caution">
    <text evidence="7">The sequence shown here is derived from an EMBL/GenBank/DDBJ whole genome shotgun (WGS) entry which is preliminary data.</text>
</comment>
<dbReference type="GO" id="GO:0003677">
    <property type="term" value="F:DNA binding"/>
    <property type="evidence" value="ECO:0007669"/>
    <property type="project" value="InterPro"/>
</dbReference>
<dbReference type="SMART" id="SM00906">
    <property type="entry name" value="Fungal_trans"/>
    <property type="match status" value="1"/>
</dbReference>
<dbReference type="OrthoDB" id="4356994at2759"/>
<name>A0A9W9X0L7_9EURO</name>
<reference evidence="7" key="2">
    <citation type="journal article" date="2023" name="IMA Fungus">
        <title>Comparative genomic study of the Penicillium genus elucidates a diverse pangenome and 15 lateral gene transfer events.</title>
        <authorList>
            <person name="Petersen C."/>
            <person name="Sorensen T."/>
            <person name="Nielsen M.R."/>
            <person name="Sondergaard T.E."/>
            <person name="Sorensen J.L."/>
            <person name="Fitzpatrick D.A."/>
            <person name="Frisvad J.C."/>
            <person name="Nielsen K.L."/>
        </authorList>
    </citation>
    <scope>NUCLEOTIDE SEQUENCE</scope>
    <source>
        <strain evidence="7">IBT 17660</strain>
    </source>
</reference>
<keyword evidence="8" id="KW-1185">Reference proteome</keyword>
<keyword evidence="2" id="KW-0479">Metal-binding</keyword>
<dbReference type="Proteomes" id="UP001147760">
    <property type="component" value="Unassembled WGS sequence"/>
</dbReference>
<dbReference type="GO" id="GO:0008270">
    <property type="term" value="F:zinc ion binding"/>
    <property type="evidence" value="ECO:0007669"/>
    <property type="project" value="InterPro"/>
</dbReference>
<evidence type="ECO:0000313" key="7">
    <source>
        <dbReference type="EMBL" id="KAJ5480179.1"/>
    </source>
</evidence>
<dbReference type="InterPro" id="IPR007219">
    <property type="entry name" value="XnlR_reg_dom"/>
</dbReference>
<dbReference type="CDD" id="cd12148">
    <property type="entry name" value="fungal_TF_MHR"/>
    <property type="match status" value="1"/>
</dbReference>
<dbReference type="Pfam" id="PF04082">
    <property type="entry name" value="Fungal_trans"/>
    <property type="match status" value="1"/>
</dbReference>
<dbReference type="PANTHER" id="PTHR47338:SF19">
    <property type="entry name" value="ZN(II)2CYS6 TRANSCRIPTION FACTOR (EUROFUNG)"/>
    <property type="match status" value="1"/>
</dbReference>
<organism evidence="7 8">
    <name type="scientific">Penicillium desertorum</name>
    <dbReference type="NCBI Taxonomy" id="1303715"/>
    <lineage>
        <taxon>Eukaryota</taxon>
        <taxon>Fungi</taxon>
        <taxon>Dikarya</taxon>
        <taxon>Ascomycota</taxon>
        <taxon>Pezizomycotina</taxon>
        <taxon>Eurotiomycetes</taxon>
        <taxon>Eurotiomycetidae</taxon>
        <taxon>Eurotiales</taxon>
        <taxon>Aspergillaceae</taxon>
        <taxon>Penicillium</taxon>
    </lineage>
</organism>
<feature type="domain" description="Xylanolytic transcriptional activator regulatory" evidence="6">
    <location>
        <begin position="136"/>
        <end position="216"/>
    </location>
</feature>
<evidence type="ECO:0000256" key="1">
    <source>
        <dbReference type="ARBA" id="ARBA00004123"/>
    </source>
</evidence>
<dbReference type="AlphaFoldDB" id="A0A9W9X0L7"/>
<dbReference type="InterPro" id="IPR050815">
    <property type="entry name" value="TF_fung"/>
</dbReference>
<evidence type="ECO:0000256" key="5">
    <source>
        <dbReference type="ARBA" id="ARBA00023242"/>
    </source>
</evidence>
<proteinExistence type="predicted"/>
<sequence length="580" mass="64928">MPCVSSMTEVSGPSHLPNNSEDILASIDRETIMHAVEIFQQRFTMFSFLHGPTLLSLIYGEGPLDLRFCGILALCARFIPKLVERYNGPLPASEHFAAYLRCRITCQAANGQEISVAQALLLLSFHDWGAAKGGQAWTYIGMATRNCSTILARLSSQKTQRSSTPSLVHQTKVEEARRTLWACLMIEALLGCGYLRSLSLHAKIYNVPLPASDEDFAFSVYHADDTKYLEVLDLESSDPPKIQKLGGKEGEIDFAMIIQGFNIWCEVSRFVSSGANREEAPAQIEGASNTDSFWSRSLVALESWRATQPPRMHFSIAESHLQAFISRKQGERYALVNLIYFLTTIFLYREHIPLPMFRNPKQMEESESAFFREGVPTDWWKESAKVLSRSACSIIEMMKKLTSQGIDLQVPFTCYCVFNATTVLSFVKRWSAMDCEQEGAPEFFDWGFEWLSRASDTWEVARAWKATLMKIESSYGSPQPGLEGSAQLQAGMESLSNLPLAAGWHGFTRQLELDQDTTSGGNLFAQQDLTTLGDFSFTAQPDLPWLSMGDISLDYGLMADAQYDITGVPVNFHQSRVPED</sequence>
<reference evidence="7" key="1">
    <citation type="submission" date="2022-12" db="EMBL/GenBank/DDBJ databases">
        <authorList>
            <person name="Petersen C."/>
        </authorList>
    </citation>
    <scope>NUCLEOTIDE SEQUENCE</scope>
    <source>
        <strain evidence="7">IBT 17660</strain>
    </source>
</reference>
<dbReference type="PANTHER" id="PTHR47338">
    <property type="entry name" value="ZN(II)2CYS6 TRANSCRIPTION FACTOR (EUROFUNG)-RELATED"/>
    <property type="match status" value="1"/>
</dbReference>
<dbReference type="GO" id="GO:0006351">
    <property type="term" value="P:DNA-templated transcription"/>
    <property type="evidence" value="ECO:0007669"/>
    <property type="project" value="InterPro"/>
</dbReference>
<dbReference type="EMBL" id="JAPWDO010000003">
    <property type="protein sequence ID" value="KAJ5480179.1"/>
    <property type="molecule type" value="Genomic_DNA"/>
</dbReference>
<evidence type="ECO:0000256" key="4">
    <source>
        <dbReference type="ARBA" id="ARBA00023163"/>
    </source>
</evidence>
<evidence type="ECO:0000256" key="3">
    <source>
        <dbReference type="ARBA" id="ARBA00023015"/>
    </source>
</evidence>
<accession>A0A9W9X0L7</accession>
<evidence type="ECO:0000256" key="2">
    <source>
        <dbReference type="ARBA" id="ARBA00022723"/>
    </source>
</evidence>
<dbReference type="GO" id="GO:0000981">
    <property type="term" value="F:DNA-binding transcription factor activity, RNA polymerase II-specific"/>
    <property type="evidence" value="ECO:0007669"/>
    <property type="project" value="InterPro"/>
</dbReference>
<keyword evidence="5" id="KW-0539">Nucleus</keyword>